<dbReference type="Pfam" id="PF00005">
    <property type="entry name" value="ABC_tran"/>
    <property type="match status" value="1"/>
</dbReference>
<dbReference type="InterPro" id="IPR003593">
    <property type="entry name" value="AAA+_ATPase"/>
</dbReference>
<dbReference type="EMBL" id="RBNS01000158">
    <property type="protein sequence ID" value="RML53506.1"/>
    <property type="molecule type" value="Genomic_DNA"/>
</dbReference>
<dbReference type="PROSITE" id="PS50893">
    <property type="entry name" value="ABC_TRANSPORTER_2"/>
    <property type="match status" value="1"/>
</dbReference>
<dbReference type="SMART" id="SM00382">
    <property type="entry name" value="AAA"/>
    <property type="match status" value="1"/>
</dbReference>
<dbReference type="NCBIfam" id="TIGR03415">
    <property type="entry name" value="ABC_choXWV_ATP"/>
    <property type="match status" value="1"/>
</dbReference>
<name>A0A3M2WQ44_PSEA0</name>
<dbReference type="PROSITE" id="PS00211">
    <property type="entry name" value="ABC_TRANSPORTER_1"/>
    <property type="match status" value="1"/>
</dbReference>
<proteinExistence type="inferred from homology"/>
<keyword evidence="2" id="KW-0813">Transport</keyword>
<keyword evidence="3" id="KW-0547">Nucleotide-binding</keyword>
<evidence type="ECO:0000313" key="7">
    <source>
        <dbReference type="Proteomes" id="UP000277952"/>
    </source>
</evidence>
<dbReference type="InterPro" id="IPR051921">
    <property type="entry name" value="ABC_osmolyte_uptake_ATP-bind"/>
</dbReference>
<dbReference type="GO" id="GO:0055052">
    <property type="term" value="C:ATP-binding cassette (ABC) transporter complex, substrate-binding subunit-containing"/>
    <property type="evidence" value="ECO:0007669"/>
    <property type="project" value="InterPro"/>
</dbReference>
<dbReference type="FunFam" id="3.40.50.300:FF:000201">
    <property type="entry name" value="Glycine betaine/L-proline ABC transporter ATP-binding protein"/>
    <property type="match status" value="1"/>
</dbReference>
<evidence type="ECO:0000256" key="2">
    <source>
        <dbReference type="ARBA" id="ARBA00022448"/>
    </source>
</evidence>
<dbReference type="PANTHER" id="PTHR43869:SF1">
    <property type="entry name" value="GLYCINE BETAINE_PROLINE BETAINE TRANSPORT SYSTEM ATP-BINDING PROTEIN PROV"/>
    <property type="match status" value="1"/>
</dbReference>
<dbReference type="GO" id="GO:0005524">
    <property type="term" value="F:ATP binding"/>
    <property type="evidence" value="ECO:0007669"/>
    <property type="project" value="UniProtKB-KW"/>
</dbReference>
<comment type="similarity">
    <text evidence="1">Belongs to the ABC transporter superfamily.</text>
</comment>
<evidence type="ECO:0000313" key="6">
    <source>
        <dbReference type="EMBL" id="RML53506.1"/>
    </source>
</evidence>
<comment type="caution">
    <text evidence="6">The sequence shown here is derived from an EMBL/GenBank/DDBJ whole genome shotgun (WGS) entry which is preliminary data.</text>
</comment>
<evidence type="ECO:0000256" key="4">
    <source>
        <dbReference type="ARBA" id="ARBA00022840"/>
    </source>
</evidence>
<dbReference type="InterPro" id="IPR022473">
    <property type="entry name" value="ABC_trnsptr_Choline_ATP-bd"/>
</dbReference>
<dbReference type="PANTHER" id="PTHR43869">
    <property type="entry name" value="GLYCINE BETAINE/PROLINE BETAINE TRANSPORT SYSTEM ATP-BINDING PROTEIN PROV"/>
    <property type="match status" value="1"/>
</dbReference>
<evidence type="ECO:0000259" key="5">
    <source>
        <dbReference type="PROSITE" id="PS50893"/>
    </source>
</evidence>
<feature type="domain" description="ABC transporter" evidence="5">
    <location>
        <begin position="294"/>
        <end position="534"/>
    </location>
</feature>
<accession>A0A3M2WQ44</accession>
<reference evidence="6 7" key="1">
    <citation type="submission" date="2018-08" db="EMBL/GenBank/DDBJ databases">
        <title>Recombination of ecologically and evolutionarily significant loci maintains genetic cohesion in the Pseudomonas syringae species complex.</title>
        <authorList>
            <person name="Dillon M."/>
            <person name="Thakur S."/>
            <person name="Almeida R.N.D."/>
            <person name="Weir B.S."/>
            <person name="Guttman D.S."/>
        </authorList>
    </citation>
    <scope>NUCLEOTIDE SEQUENCE [LARGE SCALE GENOMIC DNA]</scope>
    <source>
        <strain evidence="6 7">19322</strain>
    </source>
</reference>
<dbReference type="GO" id="GO:0015220">
    <property type="term" value="F:choline transmembrane transporter activity"/>
    <property type="evidence" value="ECO:0007669"/>
    <property type="project" value="InterPro"/>
</dbReference>
<dbReference type="GO" id="GO:0006970">
    <property type="term" value="P:response to osmotic stress"/>
    <property type="evidence" value="ECO:0007669"/>
    <property type="project" value="UniProtKB-ARBA"/>
</dbReference>
<gene>
    <name evidence="6" type="ORF">ALQ94_04859</name>
</gene>
<dbReference type="GO" id="GO:0016887">
    <property type="term" value="F:ATP hydrolysis activity"/>
    <property type="evidence" value="ECO:0007669"/>
    <property type="project" value="InterPro"/>
</dbReference>
<sequence length="658" mass="73083">MRRLVDGKRRRLLRRDCLDTGNDDPRVHLCPDLVQPVCIDRPYCRARALYPAQVGPDRFRHPVVSADSQPALLAGDHGNPGAGAVRHPGLRRHRRAAGHYCRAQAAVLHDHPAAARPDADRSHLRLPDSDADAVRAGRGARADLDRGLRHRRAHTPDVSGHPRCAAGIARRRQGFWLVAPPVADPYRIAIRNAQHRRRDYPVHHAVAVDGGDCRAGRCRWPGQTGGQRTEHCRYRARFRSRSGNRIAGNHARPHLQTTRSQGRVRRMSIIKFDKVDVIFSKDPREALKLLDEGLTRDQILKKTGQIVGVEKASLDIEKGEICVLMGLSGSGKSSLLRCINGLNTVSRGSLFVEHEGSQINIANCSAAELKMMRTKRIAMVFQKFALMPWLTVRENISFGLEMQGRPEKERRKLVDEKLELVGLTQWRNKKPDELSGGMQQRVGLARALAMDADILLMDEPFSALDPLIRQGLQDELLALQSKLSKTIVFVSHDLDEALKLGSRIAIMKDGRIVQYSVPEQIVLNPADEYVRTFVAHTNPLNVLCGRSLMRTVDDCTQVNGSVCLDPSGDSWLDLAEGNVIKGARQGAAPLDLQNWAPGQDVGTLDRRPTLVHSNIGMRDALQIRYQTGNKLVLQDGDKVVGILGDTELYHALLGKNHG</sequence>
<evidence type="ECO:0000256" key="1">
    <source>
        <dbReference type="ARBA" id="ARBA00005417"/>
    </source>
</evidence>
<protein>
    <submittedName>
        <fullName evidence="6">Glycine/betaine/L-proline ABC transporter, ATP-binding subunit</fullName>
    </submittedName>
</protein>
<dbReference type="Gene3D" id="3.40.50.300">
    <property type="entry name" value="P-loop containing nucleotide triphosphate hydrolases"/>
    <property type="match status" value="1"/>
</dbReference>
<evidence type="ECO:0000256" key="3">
    <source>
        <dbReference type="ARBA" id="ARBA00022741"/>
    </source>
</evidence>
<dbReference type="AlphaFoldDB" id="A0A3M2WQ44"/>
<keyword evidence="4 6" id="KW-0067">ATP-binding</keyword>
<dbReference type="SUPFAM" id="SSF52540">
    <property type="entry name" value="P-loop containing nucleoside triphosphate hydrolases"/>
    <property type="match status" value="1"/>
</dbReference>
<dbReference type="InterPro" id="IPR003439">
    <property type="entry name" value="ABC_transporter-like_ATP-bd"/>
</dbReference>
<organism evidence="6 7">
    <name type="scientific">Pseudomonas amygdali pv. morsprunorum</name>
    <dbReference type="NCBI Taxonomy" id="129138"/>
    <lineage>
        <taxon>Bacteria</taxon>
        <taxon>Pseudomonadati</taxon>
        <taxon>Pseudomonadota</taxon>
        <taxon>Gammaproteobacteria</taxon>
        <taxon>Pseudomonadales</taxon>
        <taxon>Pseudomonadaceae</taxon>
        <taxon>Pseudomonas</taxon>
        <taxon>Pseudomonas amygdali</taxon>
    </lineage>
</organism>
<dbReference type="InterPro" id="IPR017871">
    <property type="entry name" value="ABC_transporter-like_CS"/>
</dbReference>
<dbReference type="Proteomes" id="UP000277952">
    <property type="component" value="Unassembled WGS sequence"/>
</dbReference>
<dbReference type="InterPro" id="IPR027417">
    <property type="entry name" value="P-loop_NTPase"/>
</dbReference>